<feature type="region of interest" description="Disordered" evidence="4">
    <location>
        <begin position="439"/>
        <end position="476"/>
    </location>
</feature>
<dbReference type="Pfam" id="PF00612">
    <property type="entry name" value="IQ"/>
    <property type="match status" value="2"/>
</dbReference>
<dbReference type="Proteomes" id="UP001159364">
    <property type="component" value="Linkage Group LG06"/>
</dbReference>
<comment type="similarity">
    <text evidence="2">Belongs to the IQD family.</text>
</comment>
<keyword evidence="7" id="KW-1185">Reference proteome</keyword>
<dbReference type="SMART" id="SM00015">
    <property type="entry name" value="IQ"/>
    <property type="match status" value="3"/>
</dbReference>
<feature type="compositionally biased region" description="Polar residues" evidence="4">
    <location>
        <begin position="489"/>
        <end position="502"/>
    </location>
</feature>
<proteinExistence type="inferred from homology"/>
<feature type="compositionally biased region" description="Basic and acidic residues" evidence="4">
    <location>
        <begin position="566"/>
        <end position="593"/>
    </location>
</feature>
<evidence type="ECO:0000256" key="4">
    <source>
        <dbReference type="SAM" id="MobiDB-lite"/>
    </source>
</evidence>
<feature type="region of interest" description="Disordered" evidence="4">
    <location>
        <begin position="16"/>
        <end position="42"/>
    </location>
</feature>
<dbReference type="PROSITE" id="PS50096">
    <property type="entry name" value="IQ"/>
    <property type="match status" value="3"/>
</dbReference>
<dbReference type="Gene3D" id="1.20.5.190">
    <property type="match status" value="1"/>
</dbReference>
<dbReference type="Pfam" id="PF13178">
    <property type="entry name" value="DUF4005"/>
    <property type="match status" value="1"/>
</dbReference>
<evidence type="ECO:0000256" key="2">
    <source>
        <dbReference type="ARBA" id="ARBA00024341"/>
    </source>
</evidence>
<dbReference type="InterPro" id="IPR025064">
    <property type="entry name" value="DUF4005"/>
</dbReference>
<keyword evidence="1" id="KW-0112">Calmodulin-binding</keyword>
<evidence type="ECO:0000313" key="6">
    <source>
        <dbReference type="EMBL" id="KAJ8762262.1"/>
    </source>
</evidence>
<evidence type="ECO:0000313" key="7">
    <source>
        <dbReference type="Proteomes" id="UP001159364"/>
    </source>
</evidence>
<reference evidence="6 7" key="1">
    <citation type="submission" date="2021-09" db="EMBL/GenBank/DDBJ databases">
        <title>Genomic insights and catalytic innovation underlie evolution of tropane alkaloids biosynthesis.</title>
        <authorList>
            <person name="Wang Y.-J."/>
            <person name="Tian T."/>
            <person name="Huang J.-P."/>
            <person name="Huang S.-X."/>
        </authorList>
    </citation>
    <scope>NUCLEOTIDE SEQUENCE [LARGE SCALE GENOMIC DNA]</scope>
    <source>
        <strain evidence="6">KIB-2018</strain>
        <tissue evidence="6">Leaf</tissue>
    </source>
</reference>
<feature type="compositionally biased region" description="Low complexity" evidence="4">
    <location>
        <begin position="467"/>
        <end position="476"/>
    </location>
</feature>
<feature type="region of interest" description="Disordered" evidence="4">
    <location>
        <begin position="548"/>
        <end position="831"/>
    </location>
</feature>
<feature type="compositionally biased region" description="Polar residues" evidence="4">
    <location>
        <begin position="771"/>
        <end position="780"/>
    </location>
</feature>
<dbReference type="AlphaFoldDB" id="A0AAV8T658"/>
<feature type="compositionally biased region" description="Polar residues" evidence="4">
    <location>
        <begin position="669"/>
        <end position="680"/>
    </location>
</feature>
<feature type="region of interest" description="Disordered" evidence="4">
    <location>
        <begin position="57"/>
        <end position="77"/>
    </location>
</feature>
<name>A0AAV8T658_9ROSI</name>
<dbReference type="EMBL" id="JAIWQS010000006">
    <property type="protein sequence ID" value="KAJ8762262.1"/>
    <property type="molecule type" value="Genomic_DNA"/>
</dbReference>
<feature type="compositionally biased region" description="Basic and acidic residues" evidence="4">
    <location>
        <begin position="439"/>
        <end position="449"/>
    </location>
</feature>
<dbReference type="PANTHER" id="PTHR32295:SF154">
    <property type="entry name" value="PROTEIN IQ-DOMAIN 32"/>
    <property type="match status" value="1"/>
</dbReference>
<protein>
    <recommendedName>
        <fullName evidence="5">DUF4005 domain-containing protein</fullName>
    </recommendedName>
</protein>
<gene>
    <name evidence="6" type="ORF">K2173_007418</name>
</gene>
<feature type="compositionally biased region" description="Basic and acidic residues" evidence="4">
    <location>
        <begin position="708"/>
        <end position="729"/>
    </location>
</feature>
<feature type="compositionally biased region" description="Polar residues" evidence="4">
    <location>
        <begin position="620"/>
        <end position="630"/>
    </location>
</feature>
<dbReference type="InterPro" id="IPR000048">
    <property type="entry name" value="IQ_motif_EF-hand-BS"/>
</dbReference>
<dbReference type="PANTHER" id="PTHR32295">
    <property type="entry name" value="IQ-DOMAIN 5-RELATED"/>
    <property type="match status" value="1"/>
</dbReference>
<evidence type="ECO:0000256" key="1">
    <source>
        <dbReference type="ARBA" id="ARBA00022860"/>
    </source>
</evidence>
<accession>A0AAV8T658</accession>
<feature type="compositionally biased region" description="Polar residues" evidence="4">
    <location>
        <begin position="648"/>
        <end position="659"/>
    </location>
</feature>
<evidence type="ECO:0000259" key="5">
    <source>
        <dbReference type="Pfam" id="PF13178"/>
    </source>
</evidence>
<feature type="domain" description="DUF4005" evidence="5">
    <location>
        <begin position="745"/>
        <end position="808"/>
    </location>
</feature>
<comment type="subunit">
    <text evidence="3">Binds to multiple calmodulin (CaM) in the presence of Ca(2+) and CaM-like proteins.</text>
</comment>
<feature type="region of interest" description="Disordered" evidence="4">
    <location>
        <begin position="489"/>
        <end position="511"/>
    </location>
</feature>
<organism evidence="6 7">
    <name type="scientific">Erythroxylum novogranatense</name>
    <dbReference type="NCBI Taxonomy" id="1862640"/>
    <lineage>
        <taxon>Eukaryota</taxon>
        <taxon>Viridiplantae</taxon>
        <taxon>Streptophyta</taxon>
        <taxon>Embryophyta</taxon>
        <taxon>Tracheophyta</taxon>
        <taxon>Spermatophyta</taxon>
        <taxon>Magnoliopsida</taxon>
        <taxon>eudicotyledons</taxon>
        <taxon>Gunneridae</taxon>
        <taxon>Pentapetalae</taxon>
        <taxon>rosids</taxon>
        <taxon>fabids</taxon>
        <taxon>Malpighiales</taxon>
        <taxon>Erythroxylaceae</taxon>
        <taxon>Erythroxylum</taxon>
    </lineage>
</organism>
<comment type="caution">
    <text evidence="6">The sequence shown here is derived from an EMBL/GenBank/DDBJ whole genome shotgun (WGS) entry which is preliminary data.</text>
</comment>
<feature type="compositionally biased region" description="Polar residues" evidence="4">
    <location>
        <begin position="799"/>
        <end position="813"/>
    </location>
</feature>
<evidence type="ECO:0000256" key="3">
    <source>
        <dbReference type="ARBA" id="ARBA00024378"/>
    </source>
</evidence>
<dbReference type="GO" id="GO:0005516">
    <property type="term" value="F:calmodulin binding"/>
    <property type="evidence" value="ECO:0007669"/>
    <property type="project" value="UniProtKB-KW"/>
</dbReference>
<sequence>MGRSSACLKIIACSGTDSADRDDLPVSENKSSSDKRGWSFRKRSARHRVLNNTVISEVPSSASKDSPESANLKSQVPDTSFVPEKISVIQCTDEKPQLSNSAVPEATETIVVTKDEGKVSETIVATEDEKASETNVVTKDEGKASEETFVTSDEGKASETVVVISCKGEVDVHPEESAVCIIQTAIRGLLAKSELLKLRNVIKLQAAVRGHIVRQHAMGSLRCVQAIVKMQALVRAHQSRLLLESDAKTKEKEKQVTKPNVTYTSIGNLLSNRFAQQLMASTPKTKHIRIKCDPMKPNSAWNWLEMWMSVLSTQPSPNPQLMTEQLERETNETSSFPVENKVAYERFSESAYSSSDTREAILPSHDEENLITLNTDNFTSNETNPSSSVVKDFDELQPEVIISSDVKNASTGINSLTSESAYSDLNSQIGLVSLSHKLETESKHHDQPKRSMKRSACEQLETEAKKSNVGSSKSSSTAFIAAQSKFEELTSTNSHRSISSPHQEGEFEPNMDAKVGNVVRGKEPNMIENLVPQNSRVQYVGSECGTELSVTSTLDSPDISEVGVTEQEHENKFPEEETSKSSSKEHVGSKNEPVELISDASHSVSDQPELVNDVKRESENSNIAVESTQAELKPKTSAYEVKRELDSETGSQAYRSSPEASPRSHITVPESQGTPSSQISVAGKKSRTQRSGSNQKRKSLSAGKRSNLNHESHARSIVEQLAKDEENGKRRNSFGSTRPDPTDEEPRDTNSGSSIPHFMQATESARAKIHANNSPRSSPDVQDRDYIKKRHSLPGANGKQGSPRIQQPMSQAHHQGGKGNTKQVHDKKWQR</sequence>